<dbReference type="GO" id="GO:0008986">
    <property type="term" value="F:pyruvate, water dikinase activity"/>
    <property type="evidence" value="ECO:0007669"/>
    <property type="project" value="UniProtKB-EC"/>
</dbReference>
<evidence type="ECO:0000313" key="4">
    <source>
        <dbReference type="Proteomes" id="UP000584374"/>
    </source>
</evidence>
<evidence type="ECO:0000259" key="2">
    <source>
        <dbReference type="Pfam" id="PF01326"/>
    </source>
</evidence>
<dbReference type="PANTHER" id="PTHR43615">
    <property type="entry name" value="PHOSPHOENOLPYRUVATE SYNTHASE-RELATED"/>
    <property type="match status" value="1"/>
</dbReference>
<dbReference type="PANTHER" id="PTHR43615:SF1">
    <property type="entry name" value="PPDK_N DOMAIN-CONTAINING PROTEIN"/>
    <property type="match status" value="1"/>
</dbReference>
<keyword evidence="3" id="KW-0418">Kinase</keyword>
<dbReference type="EC" id="2.7.9.2" evidence="3"/>
<evidence type="ECO:0000313" key="3">
    <source>
        <dbReference type="EMBL" id="MBB5155621.1"/>
    </source>
</evidence>
<dbReference type="InterPro" id="IPR013815">
    <property type="entry name" value="ATP_grasp_subdomain_1"/>
</dbReference>
<dbReference type="Pfam" id="PF00391">
    <property type="entry name" value="PEP-utilizers"/>
    <property type="match status" value="1"/>
</dbReference>
<dbReference type="Gene3D" id="3.30.470.20">
    <property type="entry name" value="ATP-grasp fold, B domain"/>
    <property type="match status" value="1"/>
</dbReference>
<dbReference type="Gene3D" id="3.30.1490.20">
    <property type="entry name" value="ATP-grasp fold, A domain"/>
    <property type="match status" value="1"/>
</dbReference>
<dbReference type="EMBL" id="JACHIW010000001">
    <property type="protein sequence ID" value="MBB5155621.1"/>
    <property type="molecule type" value="Genomic_DNA"/>
</dbReference>
<sequence>MRDVVMLRDLRADDAAAAGPKAANLGELISLGAPVPDGFCLMTSVYDTLIAPKLAAQVERLAAAVEAGQSLEPVTQALRDSVEAVELPDGLLAELEEAFRAVCPARGAVAVRSSGTSEDSATTSFAGQYRTELALRSFDDMMVAVKRCWASLWESHAIRYRERQGIAHTAASMAVVVQAVAHAEAAGVMFTAGPADGHLMIESSWGLGEAVVSGLVTPDRFSVSRPEIRVADVTLGSKEWMVVPAPDGGTAVAEVPVDERARASLTRAQAAELARLGLRVEEHFGSSQDIEWAIADGKIALLQARPLTHHSPATSVAWESPIDGAWWARISICDSWLPEPLSPLFATTLFPHLVKRWLENWAGPEAEQLTNPLLPKPMAGTINGFGYLRLDYPMNRYPLRTLKLALRCYRYHLGFLGKRWRTEILPRHIDRLTAMRALDLTQLNTGELLALIDEAQDLSARYWAILGGLAWYWNGGEWLLDRTYAGLTAPAARTGVAIPHYGVLLQGYATKTSDADSALHHLARSEHDFPATRFADVLAEYGHQVFHLDFVEPTPAEDPSMLVKTIDGYRDGRLQAPRERLRGLAKRREQAEAELFSALCGAPVRRALLRALMRWNRRYAQVRDRALFYFTLGWPTIRRSYLELGRRLVAAGALGFEEDVFYLTSDELLGDLQSDAPARRHEVVRQRRALREKQKLLSPVPQVPESKRLFMGGLDVTAVALLGQQTKRANRGSGISGSPVSPGRVTAPARHITSVRAFDKLEAGDVLVASYITPAWSPLLAIAGGVVTDAGGALSHGSIVAREYGIPAVMGTNNATKLIQDGQIVTVDGDCGLVY</sequence>
<comment type="caution">
    <text evidence="3">The sequence shown here is derived from an EMBL/GenBank/DDBJ whole genome shotgun (WGS) entry which is preliminary data.</text>
</comment>
<proteinExistence type="predicted"/>
<dbReference type="Pfam" id="PF01326">
    <property type="entry name" value="PPDK_N"/>
    <property type="match status" value="1"/>
</dbReference>
<dbReference type="Proteomes" id="UP000584374">
    <property type="component" value="Unassembled WGS sequence"/>
</dbReference>
<keyword evidence="3" id="KW-0670">Pyruvate</keyword>
<gene>
    <name evidence="3" type="ORF">BJ970_003155</name>
</gene>
<dbReference type="SUPFAM" id="SSF52009">
    <property type="entry name" value="Phosphohistidine domain"/>
    <property type="match status" value="1"/>
</dbReference>
<dbReference type="InterPro" id="IPR051549">
    <property type="entry name" value="PEP_Utilizing_Enz"/>
</dbReference>
<evidence type="ECO:0000259" key="1">
    <source>
        <dbReference type="Pfam" id="PF00391"/>
    </source>
</evidence>
<dbReference type="SUPFAM" id="SSF56059">
    <property type="entry name" value="Glutathione synthetase ATP-binding domain-like"/>
    <property type="match status" value="1"/>
</dbReference>
<organism evidence="3 4">
    <name type="scientific">Saccharopolyspora phatthalungensis</name>
    <dbReference type="NCBI Taxonomy" id="664693"/>
    <lineage>
        <taxon>Bacteria</taxon>
        <taxon>Bacillati</taxon>
        <taxon>Actinomycetota</taxon>
        <taxon>Actinomycetes</taxon>
        <taxon>Pseudonocardiales</taxon>
        <taxon>Pseudonocardiaceae</taxon>
        <taxon>Saccharopolyspora</taxon>
    </lineage>
</organism>
<dbReference type="RefSeq" id="WP_184726929.1">
    <property type="nucleotide sequence ID" value="NZ_JACHIW010000001.1"/>
</dbReference>
<dbReference type="InterPro" id="IPR002192">
    <property type="entry name" value="PPDK_AMP/ATP-bd"/>
</dbReference>
<dbReference type="Gene3D" id="3.50.30.10">
    <property type="entry name" value="Phosphohistidine domain"/>
    <property type="match status" value="1"/>
</dbReference>
<keyword evidence="4" id="KW-1185">Reference proteome</keyword>
<reference evidence="3 4" key="1">
    <citation type="submission" date="2020-08" db="EMBL/GenBank/DDBJ databases">
        <title>Sequencing the genomes of 1000 actinobacteria strains.</title>
        <authorList>
            <person name="Klenk H.-P."/>
        </authorList>
    </citation>
    <scope>NUCLEOTIDE SEQUENCE [LARGE SCALE GENOMIC DNA]</scope>
    <source>
        <strain evidence="3 4">DSM 45584</strain>
    </source>
</reference>
<accession>A0A840Q7C6</accession>
<dbReference type="InterPro" id="IPR008279">
    <property type="entry name" value="PEP-util_enz_mobile_dom"/>
</dbReference>
<dbReference type="GO" id="GO:0005524">
    <property type="term" value="F:ATP binding"/>
    <property type="evidence" value="ECO:0007669"/>
    <property type="project" value="InterPro"/>
</dbReference>
<dbReference type="InterPro" id="IPR036637">
    <property type="entry name" value="Phosphohistidine_dom_sf"/>
</dbReference>
<feature type="domain" description="PEP-utilising enzyme mobile" evidence="1">
    <location>
        <begin position="762"/>
        <end position="832"/>
    </location>
</feature>
<dbReference type="AlphaFoldDB" id="A0A840Q7C6"/>
<keyword evidence="3" id="KW-0808">Transferase</keyword>
<feature type="domain" description="Pyruvate phosphate dikinase AMP/ATP-binding" evidence="2">
    <location>
        <begin position="17"/>
        <end position="315"/>
    </location>
</feature>
<name>A0A840Q7C6_9PSEU</name>
<protein>
    <submittedName>
        <fullName evidence="3">Pyruvate,water dikinase</fullName>
        <ecNumber evidence="3">2.7.9.2</ecNumber>
    </submittedName>
</protein>